<comment type="function">
    <text evidence="9">S-adenosyl-L-methionine-dependent methyltransferase that specifically methylates the N(1) position of adenine in helix 25.1 in 25S rRNA. Required both for ribosomal 40S and 60S subunits biogenesis. Required for efficient pre-rRNA cleavage at site A2.</text>
</comment>
<evidence type="ECO:0000256" key="2">
    <source>
        <dbReference type="ARBA" id="ARBA00006301"/>
    </source>
</evidence>
<evidence type="ECO:0000313" key="11">
    <source>
        <dbReference type="EMBL" id="KAF2774562.1"/>
    </source>
</evidence>
<dbReference type="GO" id="GO:0016433">
    <property type="term" value="F:rRNA (adenine) methyltransferase activity"/>
    <property type="evidence" value="ECO:0007669"/>
    <property type="project" value="UniProtKB-ARBA"/>
</dbReference>
<evidence type="ECO:0000313" key="12">
    <source>
        <dbReference type="Proteomes" id="UP000799436"/>
    </source>
</evidence>
<dbReference type="CDD" id="cd02440">
    <property type="entry name" value="AdoMet_MTases"/>
    <property type="match status" value="1"/>
</dbReference>
<dbReference type="Gene3D" id="1.10.10.2150">
    <property type="entry name" value="Ribosomal RNA-processing protein 8, N-terminal domain"/>
    <property type="match status" value="1"/>
</dbReference>
<dbReference type="PANTHER" id="PTHR12787:SF0">
    <property type="entry name" value="RIBOSOMAL RNA-PROCESSING PROTEIN 8"/>
    <property type="match status" value="1"/>
</dbReference>
<organism evidence="11 12">
    <name type="scientific">Teratosphaeria nubilosa</name>
    <dbReference type="NCBI Taxonomy" id="161662"/>
    <lineage>
        <taxon>Eukaryota</taxon>
        <taxon>Fungi</taxon>
        <taxon>Dikarya</taxon>
        <taxon>Ascomycota</taxon>
        <taxon>Pezizomycotina</taxon>
        <taxon>Dothideomycetes</taxon>
        <taxon>Dothideomycetidae</taxon>
        <taxon>Mycosphaerellales</taxon>
        <taxon>Teratosphaeriaceae</taxon>
        <taxon>Teratosphaeria</taxon>
    </lineage>
</organism>
<dbReference type="OrthoDB" id="10258825at2759"/>
<dbReference type="EMBL" id="ML995808">
    <property type="protein sequence ID" value="KAF2774562.1"/>
    <property type="molecule type" value="Genomic_DNA"/>
</dbReference>
<dbReference type="InterPro" id="IPR007823">
    <property type="entry name" value="RRP8"/>
</dbReference>
<evidence type="ECO:0000256" key="8">
    <source>
        <dbReference type="ARBA" id="ARBA00076672"/>
    </source>
</evidence>
<protein>
    <recommendedName>
        <fullName evidence="8 9">Ribosomal RNA-processing protein 8</fullName>
        <ecNumber evidence="9">2.1.1.-</ecNumber>
    </recommendedName>
</protein>
<comment type="subcellular location">
    <subcellularLocation>
        <location evidence="1 9">Nucleus</location>
        <location evidence="1 9">Nucleolus</location>
    </subcellularLocation>
</comment>
<comment type="similarity">
    <text evidence="2 9">Belongs to the methyltransferase superfamily. RRP8 family.</text>
</comment>
<keyword evidence="7 9" id="KW-0539">Nucleus</keyword>
<accession>A0A6G1LPY5</accession>
<proteinExistence type="inferred from homology"/>
<dbReference type="Pfam" id="PF05148">
    <property type="entry name" value="Methyltransf_8"/>
    <property type="match status" value="1"/>
</dbReference>
<dbReference type="AlphaFoldDB" id="A0A6G1LPY5"/>
<keyword evidence="12" id="KW-1185">Reference proteome</keyword>
<dbReference type="Proteomes" id="UP000799436">
    <property type="component" value="Unassembled WGS sequence"/>
</dbReference>
<dbReference type="EC" id="2.1.1.-" evidence="9"/>
<keyword evidence="3 9" id="KW-0698">rRNA processing</keyword>
<dbReference type="PANTHER" id="PTHR12787">
    <property type="entry name" value="RIBOSOMAL RNA-PROCESSING PROTEIN 8"/>
    <property type="match status" value="1"/>
</dbReference>
<dbReference type="SUPFAM" id="SSF53335">
    <property type="entry name" value="S-adenosyl-L-methionine-dependent methyltransferases"/>
    <property type="match status" value="1"/>
</dbReference>
<evidence type="ECO:0000256" key="10">
    <source>
        <dbReference type="SAM" id="MobiDB-lite"/>
    </source>
</evidence>
<dbReference type="InterPro" id="IPR042036">
    <property type="entry name" value="RRP8_N"/>
</dbReference>
<evidence type="ECO:0000256" key="9">
    <source>
        <dbReference type="RuleBase" id="RU365074"/>
    </source>
</evidence>
<keyword evidence="6 9" id="KW-0949">S-adenosyl-L-methionine</keyword>
<evidence type="ECO:0000256" key="3">
    <source>
        <dbReference type="ARBA" id="ARBA00022552"/>
    </source>
</evidence>
<dbReference type="GO" id="GO:0042273">
    <property type="term" value="P:ribosomal large subunit biogenesis"/>
    <property type="evidence" value="ECO:0007669"/>
    <property type="project" value="TreeGrafter"/>
</dbReference>
<dbReference type="GO" id="GO:0005730">
    <property type="term" value="C:nucleolus"/>
    <property type="evidence" value="ECO:0007669"/>
    <property type="project" value="UniProtKB-SubCell"/>
</dbReference>
<gene>
    <name evidence="11" type="ORF">EJ03DRAFT_263619</name>
</gene>
<evidence type="ECO:0000256" key="7">
    <source>
        <dbReference type="ARBA" id="ARBA00023242"/>
    </source>
</evidence>
<dbReference type="InterPro" id="IPR029063">
    <property type="entry name" value="SAM-dependent_MTases_sf"/>
</dbReference>
<keyword evidence="5 9" id="KW-0808">Transferase</keyword>
<name>A0A6G1LPY5_9PEZI</name>
<dbReference type="FunFam" id="1.10.10.2150:FF:000001">
    <property type="entry name" value="Ribosomal RNA-processing protein 8"/>
    <property type="match status" value="1"/>
</dbReference>
<sequence>MEKRALKNANNEPLGERKTTDEARPAAQSTDGGAQAKPQRKEKRRKDYPDESQATVEAAKNVAKTAPPPVPPLPATAKLTPMQSAMRQKLISARFRHLNETLYTAPSVQALELFDQSPEMFEDYHAGFRQQVTTWPENPVDNFIATIRSRGKVKPPKTHGTTIIADLGCGDARISQTLKDSNDISSLNLKIHSFDLHSPSPLVTKADISNIPLPDGSVDVAIFCLALMGTNWTSFIEEAYRILHWKGELWVAEIKSRFGRVGKKGKPVEHSVGGKKKLAALKKAQEAKEKEVAAVDEQTALRTEVDGVEVQQAETDVSAFVDVLRRRGLLLKEGEKSVDLGNKMFVKMEFVKAAAPTKGKGKPEVDGKDVRGKQKRFVELGADDEDVATEDEAGTLKPCLYKIR</sequence>
<feature type="compositionally biased region" description="Basic and acidic residues" evidence="10">
    <location>
        <begin position="14"/>
        <end position="24"/>
    </location>
</feature>
<evidence type="ECO:0000256" key="4">
    <source>
        <dbReference type="ARBA" id="ARBA00022603"/>
    </source>
</evidence>
<evidence type="ECO:0000256" key="1">
    <source>
        <dbReference type="ARBA" id="ARBA00004604"/>
    </source>
</evidence>
<evidence type="ECO:0000256" key="6">
    <source>
        <dbReference type="ARBA" id="ARBA00022691"/>
    </source>
</evidence>
<keyword evidence="4 9" id="KW-0489">Methyltransferase</keyword>
<dbReference type="Gene3D" id="3.40.50.150">
    <property type="entry name" value="Vaccinia Virus protein VP39"/>
    <property type="match status" value="1"/>
</dbReference>
<evidence type="ECO:0000256" key="5">
    <source>
        <dbReference type="ARBA" id="ARBA00022679"/>
    </source>
</evidence>
<reference evidence="11" key="1">
    <citation type="journal article" date="2020" name="Stud. Mycol.">
        <title>101 Dothideomycetes genomes: a test case for predicting lifestyles and emergence of pathogens.</title>
        <authorList>
            <person name="Haridas S."/>
            <person name="Albert R."/>
            <person name="Binder M."/>
            <person name="Bloem J."/>
            <person name="Labutti K."/>
            <person name="Salamov A."/>
            <person name="Andreopoulos B."/>
            <person name="Baker S."/>
            <person name="Barry K."/>
            <person name="Bills G."/>
            <person name="Bluhm B."/>
            <person name="Cannon C."/>
            <person name="Castanera R."/>
            <person name="Culley D."/>
            <person name="Daum C."/>
            <person name="Ezra D."/>
            <person name="Gonzalez J."/>
            <person name="Henrissat B."/>
            <person name="Kuo A."/>
            <person name="Liang C."/>
            <person name="Lipzen A."/>
            <person name="Lutzoni F."/>
            <person name="Magnuson J."/>
            <person name="Mondo S."/>
            <person name="Nolan M."/>
            <person name="Ohm R."/>
            <person name="Pangilinan J."/>
            <person name="Park H.-J."/>
            <person name="Ramirez L."/>
            <person name="Alfaro M."/>
            <person name="Sun H."/>
            <person name="Tritt A."/>
            <person name="Yoshinaga Y."/>
            <person name="Zwiers L.-H."/>
            <person name="Turgeon B."/>
            <person name="Goodwin S."/>
            <person name="Spatafora J."/>
            <person name="Crous P."/>
            <person name="Grigoriev I."/>
        </authorList>
    </citation>
    <scope>NUCLEOTIDE SEQUENCE</scope>
    <source>
        <strain evidence="11">CBS 116005</strain>
    </source>
</reference>
<feature type="region of interest" description="Disordered" evidence="10">
    <location>
        <begin position="1"/>
        <end position="75"/>
    </location>
</feature>